<dbReference type="GO" id="GO:0016787">
    <property type="term" value="F:hydrolase activity"/>
    <property type="evidence" value="ECO:0007669"/>
    <property type="project" value="UniProtKB-KW"/>
</dbReference>
<dbReference type="InterPro" id="IPR050266">
    <property type="entry name" value="AB_hydrolase_sf"/>
</dbReference>
<evidence type="ECO:0000313" key="3">
    <source>
        <dbReference type="EMBL" id="SAL20763.1"/>
    </source>
</evidence>
<dbReference type="InterPro" id="IPR029058">
    <property type="entry name" value="AB_hydrolase_fold"/>
</dbReference>
<sequence length="262" mass="28404">MQVTINGIDTRYVLSNEGGGPWLTFIHQLAGDLSVWDQQAGYFRNDFTVLRYDLRGHGETALSLGAFSIEQLADDLAELLHKLGAPSTHVVGLSIGGMVAQQFAVDHASLVDSLTVVGAPAFTPEDARPTFGQRAASVRENGTENIVEATLDRWLTADFRKRHPEVVEQIRDTILRTPPEGFARAAEAIRDFDVREKLRSVAKPTLVVAGKHDTGTPNAASRLIADTVPGALFETLDAAHLSPIECSTQFTALLATFLRSSV</sequence>
<dbReference type="STRING" id="326475.AWB66_01061"/>
<dbReference type="PANTHER" id="PTHR43798:SF31">
    <property type="entry name" value="AB HYDROLASE SUPERFAMILY PROTEIN YCLE"/>
    <property type="match status" value="1"/>
</dbReference>
<dbReference type="PRINTS" id="PR00111">
    <property type="entry name" value="ABHYDROLASE"/>
</dbReference>
<evidence type="ECO:0000256" key="1">
    <source>
        <dbReference type="ARBA" id="ARBA00022801"/>
    </source>
</evidence>
<dbReference type="Pfam" id="PF00561">
    <property type="entry name" value="Abhydrolase_1"/>
    <property type="match status" value="1"/>
</dbReference>
<dbReference type="AlphaFoldDB" id="A0A158FM57"/>
<organism evidence="3 4">
    <name type="scientific">Caballeronia telluris</name>
    <dbReference type="NCBI Taxonomy" id="326475"/>
    <lineage>
        <taxon>Bacteria</taxon>
        <taxon>Pseudomonadati</taxon>
        <taxon>Pseudomonadota</taxon>
        <taxon>Betaproteobacteria</taxon>
        <taxon>Burkholderiales</taxon>
        <taxon>Burkholderiaceae</taxon>
        <taxon>Caballeronia</taxon>
    </lineage>
</organism>
<keyword evidence="4" id="KW-1185">Reference proteome</keyword>
<dbReference type="PANTHER" id="PTHR43798">
    <property type="entry name" value="MONOACYLGLYCEROL LIPASE"/>
    <property type="match status" value="1"/>
</dbReference>
<gene>
    <name evidence="3" type="ORF">AWB66_01061</name>
</gene>
<protein>
    <submittedName>
        <fullName evidence="3">Lactone hydrolase</fullName>
    </submittedName>
</protein>
<dbReference type="EMBL" id="FCNZ02000003">
    <property type="protein sequence ID" value="SAL20763.1"/>
    <property type="molecule type" value="Genomic_DNA"/>
</dbReference>
<name>A0A158FM57_9BURK</name>
<dbReference type="Proteomes" id="UP000054717">
    <property type="component" value="Unassembled WGS sequence"/>
</dbReference>
<evidence type="ECO:0000259" key="2">
    <source>
        <dbReference type="Pfam" id="PF00561"/>
    </source>
</evidence>
<comment type="caution">
    <text evidence="3">The sequence shown here is derived from an EMBL/GenBank/DDBJ whole genome shotgun (WGS) entry which is preliminary data.</text>
</comment>
<dbReference type="Gene3D" id="3.40.50.1820">
    <property type="entry name" value="alpha/beta hydrolase"/>
    <property type="match status" value="1"/>
</dbReference>
<dbReference type="InterPro" id="IPR000073">
    <property type="entry name" value="AB_hydrolase_1"/>
</dbReference>
<keyword evidence="1 3" id="KW-0378">Hydrolase</keyword>
<dbReference type="SUPFAM" id="SSF53474">
    <property type="entry name" value="alpha/beta-Hydrolases"/>
    <property type="match status" value="1"/>
</dbReference>
<feature type="domain" description="AB hydrolase-1" evidence="2">
    <location>
        <begin position="21"/>
        <end position="244"/>
    </location>
</feature>
<dbReference type="GO" id="GO:0016020">
    <property type="term" value="C:membrane"/>
    <property type="evidence" value="ECO:0007669"/>
    <property type="project" value="TreeGrafter"/>
</dbReference>
<dbReference type="RefSeq" id="WP_087629219.1">
    <property type="nucleotide sequence ID" value="NZ_FCNZ02000003.1"/>
</dbReference>
<evidence type="ECO:0000313" key="4">
    <source>
        <dbReference type="Proteomes" id="UP000054717"/>
    </source>
</evidence>
<proteinExistence type="predicted"/>
<reference evidence="3" key="1">
    <citation type="submission" date="2016-01" db="EMBL/GenBank/DDBJ databases">
        <authorList>
            <person name="Peeters Charlotte."/>
        </authorList>
    </citation>
    <scope>NUCLEOTIDE SEQUENCE</scope>
    <source>
        <strain evidence="3">LMG 22936</strain>
    </source>
</reference>
<accession>A0A158FM57</accession>